<dbReference type="RefSeq" id="WP_215194297.1">
    <property type="nucleotide sequence ID" value="NZ_JAHHDY010000026.1"/>
</dbReference>
<protein>
    <submittedName>
        <fullName evidence="1">Uncharacterized protein</fullName>
    </submittedName>
</protein>
<keyword evidence="2" id="KW-1185">Reference proteome</keyword>
<accession>A0ABS5WXP3</accession>
<evidence type="ECO:0000313" key="2">
    <source>
        <dbReference type="Proteomes" id="UP000763802"/>
    </source>
</evidence>
<proteinExistence type="predicted"/>
<reference evidence="1 2" key="1">
    <citation type="submission" date="2021-05" db="EMBL/GenBank/DDBJ databases">
        <title>Draft genomes of marine bacteria isolated from model chitin particles.</title>
        <authorList>
            <person name="Datta M.S."/>
            <person name="Schwartzman J.A."/>
            <person name="Cordero O."/>
        </authorList>
    </citation>
    <scope>NUCLEOTIDE SEQUENCE [LARGE SCALE GENOMIC DNA]</scope>
    <source>
        <strain evidence="1 2">4E07</strain>
    </source>
</reference>
<organism evidence="1 2">
    <name type="scientific">Falsiruegeria litorea</name>
    <dbReference type="NCBI Taxonomy" id="1280831"/>
    <lineage>
        <taxon>Bacteria</taxon>
        <taxon>Pseudomonadati</taxon>
        <taxon>Pseudomonadota</taxon>
        <taxon>Alphaproteobacteria</taxon>
        <taxon>Rhodobacterales</taxon>
        <taxon>Roseobacteraceae</taxon>
        <taxon>Falsiruegeria</taxon>
    </lineage>
</organism>
<dbReference type="Proteomes" id="UP000763802">
    <property type="component" value="Unassembled WGS sequence"/>
</dbReference>
<evidence type="ECO:0000313" key="1">
    <source>
        <dbReference type="EMBL" id="MBT3143476.1"/>
    </source>
</evidence>
<sequence>MHIGLDTPPRVYVDWQDAPNKHEIDVAEHLVVARKIIHIEPGGRKPWME</sequence>
<dbReference type="EMBL" id="JAHHDY010000026">
    <property type="protein sequence ID" value="MBT3143476.1"/>
    <property type="molecule type" value="Genomic_DNA"/>
</dbReference>
<name>A0ABS5WXP3_9RHOB</name>
<comment type="caution">
    <text evidence="1">The sequence shown here is derived from an EMBL/GenBank/DDBJ whole genome shotgun (WGS) entry which is preliminary data.</text>
</comment>
<gene>
    <name evidence="1" type="ORF">KL867_20670</name>
</gene>